<keyword evidence="3" id="KW-0418">Kinase</keyword>
<dbReference type="RefSeq" id="WP_117179204.1">
    <property type="nucleotide sequence ID" value="NZ_QFZK01000012.1"/>
</dbReference>
<dbReference type="Gene3D" id="3.40.50.300">
    <property type="entry name" value="P-loop containing nucleotide triphosphate hydrolases"/>
    <property type="match status" value="1"/>
</dbReference>
<dbReference type="GO" id="GO:0005524">
    <property type="term" value="F:ATP binding"/>
    <property type="evidence" value="ECO:0007669"/>
    <property type="project" value="UniProtKB-KW"/>
</dbReference>
<dbReference type="CDD" id="cd05387">
    <property type="entry name" value="BY-kinase"/>
    <property type="match status" value="1"/>
</dbReference>
<dbReference type="InterPro" id="IPR027417">
    <property type="entry name" value="P-loop_NTPase"/>
</dbReference>
<dbReference type="GO" id="GO:0005886">
    <property type="term" value="C:plasma membrane"/>
    <property type="evidence" value="ECO:0007669"/>
    <property type="project" value="TreeGrafter"/>
</dbReference>
<accession>A0A3E1R8V6</accession>
<protein>
    <submittedName>
        <fullName evidence="3">Chain length determinant protein tyrosine kinase EpsG</fullName>
    </submittedName>
</protein>
<keyword evidence="4" id="KW-1185">Reference proteome</keyword>
<dbReference type="InterPro" id="IPR017479">
    <property type="entry name" value="Tyr_kinase_chain_length_EpsG"/>
</dbReference>
<dbReference type="NCBIfam" id="TIGR03029">
    <property type="entry name" value="EpsG"/>
    <property type="match status" value="1"/>
</dbReference>
<comment type="caution">
    <text evidence="3">The sequence shown here is derived from an EMBL/GenBank/DDBJ whole genome shotgun (WGS) entry which is preliminary data.</text>
</comment>
<sequence>MNAALPNHSLPLGNTRSIGDILIAAGRLKPEDLQRILDAQQIEKLSFGEAAIALNALSKADIDFALSKQFDYAYMVEGQDPFNPQLVAACKPFSRVSENLRAVRSQLMLRWFNSDALRKVMTVVSAGKGDGRSFIAANLAIVFAQQGQRTLLIDGDLRADAQHSQQALFNLEKGVGLSGILAGRATLDVAQPVAALPGLTVLTAGAQPPNPQELLGRTAFAQVLRDASLQFDVILIDTPSGGDYSDGEIIAARAGAALMVARRNETLVPEAKELGARLQDSGVALVGSVLNDA</sequence>
<evidence type="ECO:0000313" key="3">
    <source>
        <dbReference type="EMBL" id="RFO95798.1"/>
    </source>
</evidence>
<dbReference type="NCBIfam" id="TIGR01007">
    <property type="entry name" value="eps_fam"/>
    <property type="match status" value="1"/>
</dbReference>
<dbReference type="Proteomes" id="UP000260665">
    <property type="component" value="Unassembled WGS sequence"/>
</dbReference>
<dbReference type="InterPro" id="IPR050445">
    <property type="entry name" value="Bact_polysacc_biosynth/exp"/>
</dbReference>
<dbReference type="PANTHER" id="PTHR32309">
    <property type="entry name" value="TYROSINE-PROTEIN KINASE"/>
    <property type="match status" value="1"/>
</dbReference>
<dbReference type="AlphaFoldDB" id="A0A3E1R8V6"/>
<dbReference type="SUPFAM" id="SSF160246">
    <property type="entry name" value="EspE N-terminal domain-like"/>
    <property type="match status" value="1"/>
</dbReference>
<dbReference type="InterPro" id="IPR037257">
    <property type="entry name" value="T2SS_E_N_sf"/>
</dbReference>
<evidence type="ECO:0000256" key="2">
    <source>
        <dbReference type="ARBA" id="ARBA00022840"/>
    </source>
</evidence>
<organism evidence="3 4">
    <name type="scientific">Rhodoferax lacus</name>
    <dbReference type="NCBI Taxonomy" id="2184758"/>
    <lineage>
        <taxon>Bacteria</taxon>
        <taxon>Pseudomonadati</taxon>
        <taxon>Pseudomonadota</taxon>
        <taxon>Betaproteobacteria</taxon>
        <taxon>Burkholderiales</taxon>
        <taxon>Comamonadaceae</taxon>
        <taxon>Rhodoferax</taxon>
    </lineage>
</organism>
<keyword evidence="3" id="KW-0808">Transferase</keyword>
<keyword evidence="1" id="KW-0547">Nucleotide-binding</keyword>
<gene>
    <name evidence="3" type="primary">epsG</name>
    <name evidence="3" type="ORF">DIC66_16555</name>
</gene>
<keyword evidence="2" id="KW-0067">ATP-binding</keyword>
<proteinExistence type="predicted"/>
<reference evidence="3 4" key="1">
    <citation type="submission" date="2018-05" db="EMBL/GenBank/DDBJ databases">
        <title>Rhodoferax soyangensis sp.nov., isolated from an oligotrophic freshwater lake.</title>
        <authorList>
            <person name="Park M."/>
        </authorList>
    </citation>
    <scope>NUCLEOTIDE SEQUENCE [LARGE SCALE GENOMIC DNA]</scope>
    <source>
        <strain evidence="3 4">IMCC26218</strain>
    </source>
</reference>
<evidence type="ECO:0000256" key="1">
    <source>
        <dbReference type="ARBA" id="ARBA00022741"/>
    </source>
</evidence>
<dbReference type="EMBL" id="QFZK01000012">
    <property type="protein sequence ID" value="RFO95798.1"/>
    <property type="molecule type" value="Genomic_DNA"/>
</dbReference>
<dbReference type="InterPro" id="IPR005702">
    <property type="entry name" value="Wzc-like_C"/>
</dbReference>
<evidence type="ECO:0000313" key="4">
    <source>
        <dbReference type="Proteomes" id="UP000260665"/>
    </source>
</evidence>
<dbReference type="OrthoDB" id="9808257at2"/>
<dbReference type="SUPFAM" id="SSF52540">
    <property type="entry name" value="P-loop containing nucleoside triphosphate hydrolases"/>
    <property type="match status" value="1"/>
</dbReference>
<name>A0A3E1R8V6_9BURK</name>
<dbReference type="GO" id="GO:0004713">
    <property type="term" value="F:protein tyrosine kinase activity"/>
    <property type="evidence" value="ECO:0007669"/>
    <property type="project" value="TreeGrafter"/>
</dbReference>
<dbReference type="PANTHER" id="PTHR32309:SF13">
    <property type="entry name" value="FERRIC ENTEROBACTIN TRANSPORT PROTEIN FEPE"/>
    <property type="match status" value="1"/>
</dbReference>